<evidence type="ECO:0000313" key="1">
    <source>
        <dbReference type="EMBL" id="AIE61675.1"/>
    </source>
</evidence>
<dbReference type="STRING" id="796606.BMMGA3_16630"/>
<proteinExistence type="predicted"/>
<keyword evidence="2" id="KW-1185">Reference proteome</keyword>
<name>A0A068LVM0_BACMM</name>
<gene>
    <name evidence="1" type="ORF">BMMGA3_16630</name>
</gene>
<protein>
    <submittedName>
        <fullName evidence="1">Uncharacterized protein</fullName>
    </submittedName>
</protein>
<dbReference type="KEGG" id="bmet:BMMGA3_16630"/>
<accession>A0A068LVM0</accession>
<sequence length="47" mass="5783">MFVLSNEGFAHLFNSKLVLKELFFSWRIWNLLALYHDQRKIMSIYFD</sequence>
<dbReference type="AlphaFoldDB" id="A0A068LVM0"/>
<dbReference type="EMBL" id="CP007739">
    <property type="protein sequence ID" value="AIE61675.1"/>
    <property type="molecule type" value="Genomic_DNA"/>
</dbReference>
<evidence type="ECO:0000313" key="2">
    <source>
        <dbReference type="Proteomes" id="UP000027602"/>
    </source>
</evidence>
<reference evidence="1 2" key="1">
    <citation type="journal article" date="2015" name="BMC Genomics">
        <title>Transcriptome analysis of thermophilic methylotrophic Bacillus methanolicus MGA3 using RNA-sequencing provides detailed insights into its previously uncharted transcriptional landscape.</title>
        <authorList>
            <person name="Irla M."/>
            <person name="Neshat A."/>
            <person name="Brautaset T."/>
            <person name="Ruckert C."/>
            <person name="Kalinowski J."/>
            <person name="Wendisch V.F."/>
        </authorList>
    </citation>
    <scope>NUCLEOTIDE SEQUENCE [LARGE SCALE GENOMIC DNA]</scope>
    <source>
        <strain evidence="2">MGA3 / ATCC 53907</strain>
    </source>
</reference>
<dbReference type="Proteomes" id="UP000027602">
    <property type="component" value="Chromosome"/>
</dbReference>
<organism evidence="1 2">
    <name type="scientific">Bacillus methanolicus (strain MGA3 / ATCC 53907)</name>
    <dbReference type="NCBI Taxonomy" id="796606"/>
    <lineage>
        <taxon>Bacteria</taxon>
        <taxon>Bacillati</taxon>
        <taxon>Bacillota</taxon>
        <taxon>Bacilli</taxon>
        <taxon>Bacillales</taxon>
        <taxon>Bacillaceae</taxon>
        <taxon>Bacillus</taxon>
    </lineage>
</organism>
<dbReference type="HOGENOM" id="CLU_3164744_0_0_9"/>